<feature type="compositionally biased region" description="Polar residues" evidence="1">
    <location>
        <begin position="142"/>
        <end position="159"/>
    </location>
</feature>
<feature type="region of interest" description="Disordered" evidence="1">
    <location>
        <begin position="138"/>
        <end position="222"/>
    </location>
</feature>
<feature type="region of interest" description="Disordered" evidence="1">
    <location>
        <begin position="635"/>
        <end position="770"/>
    </location>
</feature>
<gene>
    <name evidence="2" type="ORF">HGRIS_008191</name>
</gene>
<feature type="region of interest" description="Disordered" evidence="1">
    <location>
        <begin position="517"/>
        <end position="536"/>
    </location>
</feature>
<name>A0ABR3J838_9AGAR</name>
<evidence type="ECO:0000313" key="3">
    <source>
        <dbReference type="Proteomes" id="UP001556367"/>
    </source>
</evidence>
<feature type="compositionally biased region" description="Polar residues" evidence="1">
    <location>
        <begin position="20"/>
        <end position="31"/>
    </location>
</feature>
<feature type="compositionally biased region" description="Polar residues" evidence="1">
    <location>
        <begin position="74"/>
        <end position="100"/>
    </location>
</feature>
<feature type="compositionally biased region" description="Polar residues" evidence="1">
    <location>
        <begin position="751"/>
        <end position="770"/>
    </location>
</feature>
<evidence type="ECO:0000313" key="2">
    <source>
        <dbReference type="EMBL" id="KAL0951506.1"/>
    </source>
</evidence>
<keyword evidence="3" id="KW-1185">Reference proteome</keyword>
<feature type="compositionally biased region" description="Polar residues" evidence="1">
    <location>
        <begin position="427"/>
        <end position="453"/>
    </location>
</feature>
<feature type="region of interest" description="Disordered" evidence="1">
    <location>
        <begin position="1"/>
        <end position="38"/>
    </location>
</feature>
<proteinExistence type="predicted"/>
<feature type="region of interest" description="Disordered" evidence="1">
    <location>
        <begin position="556"/>
        <end position="577"/>
    </location>
</feature>
<dbReference type="Proteomes" id="UP001556367">
    <property type="component" value="Unassembled WGS sequence"/>
</dbReference>
<feature type="compositionally biased region" description="Pro residues" evidence="1">
    <location>
        <begin position="250"/>
        <end position="260"/>
    </location>
</feature>
<feature type="compositionally biased region" description="Basic residues" evidence="1">
    <location>
        <begin position="197"/>
        <end position="207"/>
    </location>
</feature>
<feature type="region of interest" description="Disordered" evidence="1">
    <location>
        <begin position="239"/>
        <end position="485"/>
    </location>
</feature>
<feature type="compositionally biased region" description="Low complexity" evidence="1">
    <location>
        <begin position="288"/>
        <end position="306"/>
    </location>
</feature>
<organism evidence="2 3">
    <name type="scientific">Hohenbuehelia grisea</name>
    <dbReference type="NCBI Taxonomy" id="104357"/>
    <lineage>
        <taxon>Eukaryota</taxon>
        <taxon>Fungi</taxon>
        <taxon>Dikarya</taxon>
        <taxon>Basidiomycota</taxon>
        <taxon>Agaricomycotina</taxon>
        <taxon>Agaricomycetes</taxon>
        <taxon>Agaricomycetidae</taxon>
        <taxon>Agaricales</taxon>
        <taxon>Pleurotineae</taxon>
        <taxon>Pleurotaceae</taxon>
        <taxon>Hohenbuehelia</taxon>
    </lineage>
</organism>
<feature type="compositionally biased region" description="Basic and acidic residues" evidence="1">
    <location>
        <begin position="394"/>
        <end position="407"/>
    </location>
</feature>
<accession>A0ABR3J838</accession>
<evidence type="ECO:0000256" key="1">
    <source>
        <dbReference type="SAM" id="MobiDB-lite"/>
    </source>
</evidence>
<feature type="compositionally biased region" description="Low complexity" evidence="1">
    <location>
        <begin position="690"/>
        <end position="716"/>
    </location>
</feature>
<feature type="compositionally biased region" description="Low complexity" evidence="1">
    <location>
        <begin position="556"/>
        <end position="576"/>
    </location>
</feature>
<protein>
    <submittedName>
        <fullName evidence="2">Uncharacterized protein</fullName>
    </submittedName>
</protein>
<comment type="caution">
    <text evidence="2">The sequence shown here is derived from an EMBL/GenBank/DDBJ whole genome shotgun (WGS) entry which is preliminary data.</text>
</comment>
<dbReference type="EMBL" id="JASNQZ010000011">
    <property type="protein sequence ID" value="KAL0951506.1"/>
    <property type="molecule type" value="Genomic_DNA"/>
</dbReference>
<feature type="compositionally biased region" description="Polar residues" evidence="1">
    <location>
        <begin position="172"/>
        <end position="186"/>
    </location>
</feature>
<reference evidence="3" key="1">
    <citation type="submission" date="2024-06" db="EMBL/GenBank/DDBJ databases">
        <title>Multi-omics analyses provide insights into the biosynthesis of the anticancer antibiotic pleurotin in Hohenbuehelia grisea.</title>
        <authorList>
            <person name="Weaver J.A."/>
            <person name="Alberti F."/>
        </authorList>
    </citation>
    <scope>NUCLEOTIDE SEQUENCE [LARGE SCALE GENOMIC DNA]</scope>
    <source>
        <strain evidence="3">T-177</strain>
    </source>
</reference>
<feature type="compositionally biased region" description="Low complexity" evidence="1">
    <location>
        <begin position="350"/>
        <end position="371"/>
    </location>
</feature>
<sequence>MSATSISRHDSQQASSSRSWWQKNNKSQSVPVPTAHLKPASKFNTFASALGLKSKKQHPTLTIQEPPSPIRTVTAPSSVTDAHFPSYSNRPPSKSVSSIRSPVDSLEPTTPTDGQQHHIPGRQSLLTLSDLDPFAAHGIVVSPTSSDPSRLSALSNSSADYHWKKGHPPMPTRSSYGSISSAQGEPSSPGPATLPSQHRRLTTRRSHGSLSRKASLLPSETTLSSAWESLTHNALLGCTTSSADKNRRSQPPPNPLPRPPMRARGLTESGTRLPPTFLAGAAKPVNISPSLSESSPRRTSPSSPSVIRRKPSANRVGLPPSAPPTQELPLPPALKQTPHGVLPDDDSDILPDISNSSTSSSSLSFASSISSSKEDASHDIFAPSHADKKLRRLAFPDRRDVDLERLFDTSPMQDTPTGPPDRPAPFSSPQTLKKALSSQSLGKRRSSTSSTASGPPELPHDKAPRKQRSYPRIPMPPLPQSFRGTASVGAASTAYNAPTSTQRVGISSGLPAGRSRLFSGSSLRRPSTSQCTPGEADARSVFSLPLEHERLQSLSSTLTSNTTNSARSTTTASPPSHLASLWDDGIDEPGSPGGMSEFSAPRRILSPADMLKVEASVHRFEEPHLRSRAMSFSSMSTLMSEKDDTPSPPALSPPTSLIGLPVLAPHKGSPLRGASAAKKGLSPPRLAVRPSTSQATMTPPSTPSSPASPAGSSSQPWLPVSGAPLMVPVPAGLPPPPRPRRGRPTTAPHYSASSSQPSPTANQPVVTSPLASLPPVNQPLLSFALAPPPRKRVVPRVSADRLMQRKSILRKPSFLDIGDDESEREEEAVRADSFLDLARESFDTQFPCLSFKFKFLHPYMRIAVFLTHSVLKSTCDHHPHILQYLGWICFV</sequence>
<feature type="region of interest" description="Disordered" evidence="1">
    <location>
        <begin position="54"/>
        <end position="126"/>
    </location>
</feature>